<dbReference type="EMBL" id="JAPDFR010000002">
    <property type="protein sequence ID" value="KAK0390004.1"/>
    <property type="molecule type" value="Genomic_DNA"/>
</dbReference>
<reference evidence="2" key="1">
    <citation type="submission" date="2022-10" db="EMBL/GenBank/DDBJ databases">
        <title>Determination and structural analysis of whole genome sequence of Sarocladium strictum F4-1.</title>
        <authorList>
            <person name="Hu L."/>
            <person name="Jiang Y."/>
        </authorList>
    </citation>
    <scope>NUCLEOTIDE SEQUENCE</scope>
    <source>
        <strain evidence="2">F4-1</strain>
    </source>
</reference>
<dbReference type="Gene3D" id="3.30.565.10">
    <property type="entry name" value="Histidine kinase-like ATPase, C-terminal domain"/>
    <property type="match status" value="1"/>
</dbReference>
<evidence type="ECO:0000313" key="3">
    <source>
        <dbReference type="Proteomes" id="UP001175261"/>
    </source>
</evidence>
<evidence type="ECO:0000256" key="1">
    <source>
        <dbReference type="SAM" id="MobiDB-lite"/>
    </source>
</evidence>
<dbReference type="InterPro" id="IPR052957">
    <property type="entry name" value="Auxin_embryo_med"/>
</dbReference>
<proteinExistence type="predicted"/>
<dbReference type="NCBIfam" id="NF047352">
    <property type="entry name" value="P_loop_sacsin"/>
    <property type="match status" value="1"/>
</dbReference>
<dbReference type="PANTHER" id="PTHR32387">
    <property type="entry name" value="WU:FJ29H11"/>
    <property type="match status" value="1"/>
</dbReference>
<keyword evidence="3" id="KW-1185">Reference proteome</keyword>
<dbReference type="Proteomes" id="UP001175261">
    <property type="component" value="Unassembled WGS sequence"/>
</dbReference>
<dbReference type="SUPFAM" id="SSF55874">
    <property type="entry name" value="ATPase domain of HSP90 chaperone/DNA topoisomerase II/histidine kinase"/>
    <property type="match status" value="1"/>
</dbReference>
<comment type="caution">
    <text evidence="2">The sequence shown here is derived from an EMBL/GenBank/DDBJ whole genome shotgun (WGS) entry which is preliminary data.</text>
</comment>
<name>A0AA39LAK6_SARSR</name>
<evidence type="ECO:0008006" key="4">
    <source>
        <dbReference type="Google" id="ProtNLM"/>
    </source>
</evidence>
<dbReference type="InterPro" id="IPR036890">
    <property type="entry name" value="HATPase_C_sf"/>
</dbReference>
<evidence type="ECO:0000313" key="2">
    <source>
        <dbReference type="EMBL" id="KAK0390004.1"/>
    </source>
</evidence>
<gene>
    <name evidence="2" type="ORF">NLU13_3577</name>
</gene>
<organism evidence="2 3">
    <name type="scientific">Sarocladium strictum</name>
    <name type="common">Black bundle disease fungus</name>
    <name type="synonym">Acremonium strictum</name>
    <dbReference type="NCBI Taxonomy" id="5046"/>
    <lineage>
        <taxon>Eukaryota</taxon>
        <taxon>Fungi</taxon>
        <taxon>Dikarya</taxon>
        <taxon>Ascomycota</taxon>
        <taxon>Pezizomycotina</taxon>
        <taxon>Sordariomycetes</taxon>
        <taxon>Hypocreomycetidae</taxon>
        <taxon>Hypocreales</taxon>
        <taxon>Sarocladiaceae</taxon>
        <taxon>Sarocladium</taxon>
    </lineage>
</organism>
<accession>A0AA39LAK6</accession>
<feature type="compositionally biased region" description="Polar residues" evidence="1">
    <location>
        <begin position="1396"/>
        <end position="1413"/>
    </location>
</feature>
<sequence>MASLDDAQEARRLVQRIAEQHGYLSADWIQEAVPDPERRRELEMALLRKDQMIGSSVITLAKNLYSSRARFVLEMLQNADDNSYQKALSAGEAPYMSFAVYPDRIVAECNEDGFNEANLSAICSVGKSSKTVAQGYIGEKGIGFKSVFMVAWKVHIQSRAFSFSFTHRREDSGLGMISPVWEETTSVLPRGVTRIVLHLHEDAISGHLRQAINDQFANLQETFLLFMKNLRKVSVAFHEDLDQPPHKSTSYAVSRPELHRAVVETARAENGTTTSTSSFFHVTTRQATNLPRNENRQYSDTEITTNAYSTSEVMLAFPLTAVSEPIIESQSLFVFLPVRAVGFNFIIQADFVTDASRQDVVSDSPRNKILIEEVARTFALAVTQFCKHPDLLYTWIRYLPPRKGEHRGSLWSALVNRLAVELTAIPAFMGRRNSQLLTMARILRPTYDVLDQHGEPLLRGGDDDEDFTSAAYASADLDALKQYGLESPHFGHVLNWLRNDLARGSTSRIRSENMPDDWYTRLAKLLKVPFLRKQDATKKGIQALELVPLANGTWTSVSGLFPVYSGCENGLDIPADLNLRMLSSNVVNTEMMSLYRLLGVKQAPLSLIKDRISGRHQFNFGAGGITLEESRTHLRFLYRSHVQDDDNVGFYNHLKVFDSKGHLRSPHHCTIYIKNDDPYGPWELFRKTEPGAGPGDDAPGFEDALFLHEDYFQPVSETSAEMTWTDWLKKYLLVETDVCFTSFEENGPLQYLQIYRPEKFLGALRESHTRVSIPAEIIAELRDAEVLLKMGAMEKLRDSYFPTAELEQRFNRYAGTDAYFPWIWVDDAPEGRAHQVIPDAWSSLLNTLGVCIPDNDVVFGLDMLGYSSAVFDEDPSPENTKRLFELYRHVVSRYQESDDRAKSEKSIRDFFKAGDYLCVASEDGFSLGNLANCVWTAPTKMTSKFVLSVLWKDHFVDTTDEQVLSSFFKNVVQVPAQCSYEDYIDELRACKEEGCTDIDVIKVWYEALDQGRGKNEAAWAEMRRPFVDEALIYLPLENGGASWHTASDCVWSGAAKLRNKASLNEEYGDLEDFFVTFAGVRKIDLDMAVSELRDAGKRLSFDDVKASIVTLNALLETEKHPNNPFQLDENIFPVREYDGTLGCTSARTHFFVVDRYHEWRAYENQFRFLHFPLEEVAKLRPFLRWVNLEDRFLSKCIKEFTSLGDSPAELVVDKRQQISNRAHALLRIAVHSGSPRAQVRDNQEALYSILQHAKVYCTDSIASKLELSQDGKRHPAPGKPIAVYLHEDSDGFKIYLPRDRKQRRHAFNHILPKKIMDWIMTHPVTNIPTQTIAENLTATKEIFTTDRSMLDMTLEENGIATIDIDNRDDNDSSETASTVSNEDELDLARFAALNLGSPSDGTATEGSDSTTIVASRGWGNGNYQSGPYRERSSGPAISYISLPSPIPDESLYIELLQTVITAAREATIPTHNAPDQVRTSALAANHHRFRFHGFSKNERDYMIGAAGELYVFELMSHLEHGGQNLPGFTRGNWRSNLRKFVAVHPEYAGLSPWNAPETSDIVYRDSSGMLTSHLIAAGYLDQQALDGSGAGPTYFIEVKATTSSCETPFYVSRAQYARMERDVLSPGFNNTIYVIFRVYNLGQESMGLKIYMDPGTLKENGTLLFTPEQWSVEPAE</sequence>
<feature type="region of interest" description="Disordered" evidence="1">
    <location>
        <begin position="1396"/>
        <end position="1430"/>
    </location>
</feature>
<protein>
    <recommendedName>
        <fullName evidence="4">Protein NO VEIN C-terminal domain-containing protein</fullName>
    </recommendedName>
</protein>
<dbReference type="PANTHER" id="PTHR32387:SF0">
    <property type="entry name" value="PROTEIN NO VEIN"/>
    <property type="match status" value="1"/>
</dbReference>